<keyword evidence="5" id="KW-1185">Reference proteome</keyword>
<dbReference type="InterPro" id="IPR010982">
    <property type="entry name" value="Lambda_DNA-bd_dom_sf"/>
</dbReference>
<feature type="transmembrane region" description="Helical" evidence="2">
    <location>
        <begin position="123"/>
        <end position="143"/>
    </location>
</feature>
<evidence type="ECO:0000259" key="3">
    <source>
        <dbReference type="PROSITE" id="PS50943"/>
    </source>
</evidence>
<dbReference type="SUPFAM" id="SSF47413">
    <property type="entry name" value="lambda repressor-like DNA-binding domains"/>
    <property type="match status" value="1"/>
</dbReference>
<dbReference type="EMBL" id="JAKZFC010000014">
    <property type="protein sequence ID" value="MCH7323980.1"/>
    <property type="molecule type" value="Genomic_DNA"/>
</dbReference>
<dbReference type="InterPro" id="IPR001387">
    <property type="entry name" value="Cro/C1-type_HTH"/>
</dbReference>
<sequence>MYFAKRIKEERMKLNLTQQQLAEKIHISRQSISKWERGESYPTIETLIDLSDLFEVTIDELLKGDHSLKNKIIEDGKQLAYPKWKAIFDAIFLIGAAMIIMKIGIAFGNRVFDWDITYFKDSLFWAFGPFIITITAGIFTDTLGKKFKE</sequence>
<feature type="transmembrane region" description="Helical" evidence="2">
    <location>
        <begin position="86"/>
        <end position="108"/>
    </location>
</feature>
<name>A0ABS9UJ79_9BACL</name>
<dbReference type="PANTHER" id="PTHR46558:SF15">
    <property type="entry name" value="HELIX-TURN-HELIX DOMAIN PROTEIN"/>
    <property type="match status" value="1"/>
</dbReference>
<evidence type="ECO:0000313" key="5">
    <source>
        <dbReference type="Proteomes" id="UP001316087"/>
    </source>
</evidence>
<gene>
    <name evidence="4" type="ORF">LZ480_19130</name>
</gene>
<organism evidence="4 5">
    <name type="scientific">Solibacillus palustris</name>
    <dbReference type="NCBI Taxonomy" id="2908203"/>
    <lineage>
        <taxon>Bacteria</taxon>
        <taxon>Bacillati</taxon>
        <taxon>Bacillota</taxon>
        <taxon>Bacilli</taxon>
        <taxon>Bacillales</taxon>
        <taxon>Caryophanaceae</taxon>
        <taxon>Solibacillus</taxon>
    </lineage>
</organism>
<keyword evidence="2" id="KW-0812">Transmembrane</keyword>
<evidence type="ECO:0000256" key="1">
    <source>
        <dbReference type="ARBA" id="ARBA00023125"/>
    </source>
</evidence>
<dbReference type="Proteomes" id="UP001316087">
    <property type="component" value="Unassembled WGS sequence"/>
</dbReference>
<comment type="caution">
    <text evidence="4">The sequence shown here is derived from an EMBL/GenBank/DDBJ whole genome shotgun (WGS) entry which is preliminary data.</text>
</comment>
<evidence type="ECO:0000256" key="2">
    <source>
        <dbReference type="SAM" id="Phobius"/>
    </source>
</evidence>
<keyword evidence="2" id="KW-1133">Transmembrane helix</keyword>
<evidence type="ECO:0000313" key="4">
    <source>
        <dbReference type="EMBL" id="MCH7323980.1"/>
    </source>
</evidence>
<proteinExistence type="predicted"/>
<feature type="domain" description="HTH cro/C1-type" evidence="3">
    <location>
        <begin position="7"/>
        <end position="61"/>
    </location>
</feature>
<dbReference type="Pfam" id="PF01381">
    <property type="entry name" value="HTH_3"/>
    <property type="match status" value="1"/>
</dbReference>
<dbReference type="CDD" id="cd00093">
    <property type="entry name" value="HTH_XRE"/>
    <property type="match status" value="1"/>
</dbReference>
<dbReference type="Gene3D" id="1.10.260.40">
    <property type="entry name" value="lambda repressor-like DNA-binding domains"/>
    <property type="match status" value="1"/>
</dbReference>
<accession>A0ABS9UJ79</accession>
<keyword evidence="2" id="KW-0472">Membrane</keyword>
<dbReference type="RefSeq" id="WP_241371140.1">
    <property type="nucleotide sequence ID" value="NZ_JAKZFC010000014.1"/>
</dbReference>
<dbReference type="PANTHER" id="PTHR46558">
    <property type="entry name" value="TRACRIPTIONAL REGULATORY PROTEIN-RELATED-RELATED"/>
    <property type="match status" value="1"/>
</dbReference>
<dbReference type="SMART" id="SM00530">
    <property type="entry name" value="HTH_XRE"/>
    <property type="match status" value="1"/>
</dbReference>
<keyword evidence="1" id="KW-0238">DNA-binding</keyword>
<reference evidence="4 5" key="1">
    <citation type="submission" date="2022-03" db="EMBL/GenBank/DDBJ databases">
        <authorList>
            <person name="Jo J.-H."/>
            <person name="Im W.-T."/>
        </authorList>
    </citation>
    <scope>NUCLEOTIDE SEQUENCE [LARGE SCALE GENOMIC DNA]</scope>
    <source>
        <strain evidence="4 5">MA9</strain>
    </source>
</reference>
<protein>
    <submittedName>
        <fullName evidence="4">Helix-turn-helix domain-containing protein</fullName>
    </submittedName>
</protein>
<dbReference type="PROSITE" id="PS50943">
    <property type="entry name" value="HTH_CROC1"/>
    <property type="match status" value="1"/>
</dbReference>